<dbReference type="Proteomes" id="UP000494182">
    <property type="component" value="Unassembled WGS sequence"/>
</dbReference>
<dbReference type="AlphaFoldDB" id="A0A6P2V1S4"/>
<gene>
    <name evidence="1" type="ORF">BCO71171_00394</name>
</gene>
<organism evidence="1 2">
    <name type="scientific">Burkholderia contaminans</name>
    <dbReference type="NCBI Taxonomy" id="488447"/>
    <lineage>
        <taxon>Bacteria</taxon>
        <taxon>Pseudomonadati</taxon>
        <taxon>Pseudomonadota</taxon>
        <taxon>Betaproteobacteria</taxon>
        <taxon>Burkholderiales</taxon>
        <taxon>Burkholderiaceae</taxon>
        <taxon>Burkholderia</taxon>
        <taxon>Burkholderia cepacia complex</taxon>
    </lineage>
</organism>
<name>A0A6P2V1S4_9BURK</name>
<evidence type="ECO:0000313" key="2">
    <source>
        <dbReference type="Proteomes" id="UP000494182"/>
    </source>
</evidence>
<proteinExistence type="predicted"/>
<reference evidence="1 2" key="1">
    <citation type="submission" date="2019-09" db="EMBL/GenBank/DDBJ databases">
        <authorList>
            <person name="Depoorter E."/>
        </authorList>
    </citation>
    <scope>NUCLEOTIDE SEQUENCE [LARGE SCALE GENOMIC DNA]</scope>
    <source>
        <strain evidence="1">R-71171</strain>
    </source>
</reference>
<sequence>MPLWGDVDEPYYRRVAFHPLVDELEWRYGCAPLTFNRPTAA</sequence>
<evidence type="ECO:0000313" key="1">
    <source>
        <dbReference type="EMBL" id="VWC79975.1"/>
    </source>
</evidence>
<accession>A0A6P2V1S4</accession>
<protein>
    <submittedName>
        <fullName evidence="1">Uncharacterized protein</fullName>
    </submittedName>
</protein>
<dbReference type="EMBL" id="CABVQT010000001">
    <property type="protein sequence ID" value="VWC79975.1"/>
    <property type="molecule type" value="Genomic_DNA"/>
</dbReference>